<dbReference type="STRING" id="1048834.TC41_2405"/>
<dbReference type="EMBL" id="CP002902">
    <property type="protein sequence ID" value="AEJ44305.1"/>
    <property type="molecule type" value="Genomic_DNA"/>
</dbReference>
<name>F8IGM5_ALIAT</name>
<organism evidence="1 2">
    <name type="scientific">Alicyclobacillus acidocaldarius (strain Tc-4-1)</name>
    <name type="common">Bacillus acidocaldarius</name>
    <dbReference type="NCBI Taxonomy" id="1048834"/>
    <lineage>
        <taxon>Bacteria</taxon>
        <taxon>Bacillati</taxon>
        <taxon>Bacillota</taxon>
        <taxon>Bacilli</taxon>
        <taxon>Bacillales</taxon>
        <taxon>Alicyclobacillaceae</taxon>
        <taxon>Alicyclobacillus</taxon>
    </lineage>
</organism>
<gene>
    <name evidence="1" type="ordered locus">TC41_2405</name>
</gene>
<proteinExistence type="predicted"/>
<accession>F8IGM5</accession>
<evidence type="ECO:0000313" key="1">
    <source>
        <dbReference type="EMBL" id="AEJ44305.1"/>
    </source>
</evidence>
<sequence>MIFGILLTIALFTVLGVLLFHGFNAAKSSGENALNSITQSSGTASSGGYSADYSGNGNFTLPNFSSTSGSTGS</sequence>
<dbReference type="Proteomes" id="UP000000292">
    <property type="component" value="Chromosome"/>
</dbReference>
<dbReference type="AlphaFoldDB" id="F8IGM5"/>
<dbReference type="PATRIC" id="fig|1048834.4.peg.2274"/>
<evidence type="ECO:0000313" key="2">
    <source>
        <dbReference type="Proteomes" id="UP000000292"/>
    </source>
</evidence>
<dbReference type="HOGENOM" id="CLU_181256_0_0_9"/>
<dbReference type="KEGG" id="aad:TC41_2405"/>
<reference evidence="1 2" key="1">
    <citation type="journal article" date="2011" name="J. Bacteriol.">
        <title>Complete Genome Sequence of Alicyclobacillus acidocaldarius Strain Tc-4-1.</title>
        <authorList>
            <person name="Chen Y."/>
            <person name="He Y."/>
            <person name="Zhang B."/>
            <person name="Yang J."/>
            <person name="Li W."/>
            <person name="Dong Z."/>
            <person name="Hu S."/>
        </authorList>
    </citation>
    <scope>NUCLEOTIDE SEQUENCE [LARGE SCALE GENOMIC DNA]</scope>
    <source>
        <strain evidence="1 2">Tc-4-1</strain>
    </source>
</reference>
<reference evidence="2" key="2">
    <citation type="submission" date="2011-06" db="EMBL/GenBank/DDBJ databases">
        <title>The complete genome sequence of Alicyclobacillus acidocaldarius sp. Tc-4-1.</title>
        <authorList>
            <person name="Chen Y."/>
            <person name="He Y."/>
            <person name="Dong Z."/>
            <person name="Hu S."/>
        </authorList>
    </citation>
    <scope>NUCLEOTIDE SEQUENCE [LARGE SCALE GENOMIC DNA]</scope>
    <source>
        <strain evidence="2">Tc-4-1</strain>
    </source>
</reference>
<protein>
    <submittedName>
        <fullName evidence="1">Uncharacterized protein</fullName>
    </submittedName>
</protein>